<feature type="transmembrane region" description="Helical" evidence="5">
    <location>
        <begin position="370"/>
        <end position="392"/>
    </location>
</feature>
<dbReference type="Pfam" id="PF00939">
    <property type="entry name" value="Na_sulph_symp"/>
    <property type="match status" value="1"/>
</dbReference>
<evidence type="ECO:0000256" key="1">
    <source>
        <dbReference type="ARBA" id="ARBA00004141"/>
    </source>
</evidence>
<dbReference type="InterPro" id="IPR001898">
    <property type="entry name" value="SLC13A/DASS"/>
</dbReference>
<dbReference type="PANTHER" id="PTHR43652:SF2">
    <property type="entry name" value="BASIC AMINO ACID ANTIPORTER YFCC-RELATED"/>
    <property type="match status" value="1"/>
</dbReference>
<organism evidence="6 7">
    <name type="scientific">Metabacillus rhizolycopersici</name>
    <dbReference type="NCBI Taxonomy" id="2875709"/>
    <lineage>
        <taxon>Bacteria</taxon>
        <taxon>Bacillati</taxon>
        <taxon>Bacillota</taxon>
        <taxon>Bacilli</taxon>
        <taxon>Bacillales</taxon>
        <taxon>Bacillaceae</taxon>
        <taxon>Metabacillus</taxon>
    </lineage>
</organism>
<gene>
    <name evidence="6" type="ORF">K9V48_05295</name>
</gene>
<dbReference type="RefSeq" id="WP_224137528.1">
    <property type="nucleotide sequence ID" value="NZ_JAIQUM010000007.1"/>
</dbReference>
<comment type="caution">
    <text evidence="6">The sequence shown here is derived from an EMBL/GenBank/DDBJ whole genome shotgun (WGS) entry which is preliminary data.</text>
</comment>
<dbReference type="PANTHER" id="PTHR43652">
    <property type="entry name" value="BASIC AMINO ACID ANTIPORTER YFCC-RELATED"/>
    <property type="match status" value="1"/>
</dbReference>
<protein>
    <submittedName>
        <fullName evidence="6">Anion permease</fullName>
    </submittedName>
</protein>
<evidence type="ECO:0000313" key="6">
    <source>
        <dbReference type="EMBL" id="MBZ5749672.1"/>
    </source>
</evidence>
<name>A0ABS7UNQ8_9BACI</name>
<proteinExistence type="predicted"/>
<evidence type="ECO:0000313" key="7">
    <source>
        <dbReference type="Proteomes" id="UP001165287"/>
    </source>
</evidence>
<feature type="transmembrane region" description="Helical" evidence="5">
    <location>
        <begin position="331"/>
        <end position="350"/>
    </location>
</feature>
<feature type="transmembrane region" description="Helical" evidence="5">
    <location>
        <begin position="142"/>
        <end position="166"/>
    </location>
</feature>
<feature type="transmembrane region" description="Helical" evidence="5">
    <location>
        <begin position="21"/>
        <end position="47"/>
    </location>
</feature>
<keyword evidence="3 5" id="KW-1133">Transmembrane helix</keyword>
<evidence type="ECO:0000256" key="4">
    <source>
        <dbReference type="ARBA" id="ARBA00023136"/>
    </source>
</evidence>
<dbReference type="EMBL" id="JAIQUM010000007">
    <property type="protein sequence ID" value="MBZ5749672.1"/>
    <property type="molecule type" value="Genomic_DNA"/>
</dbReference>
<feature type="transmembrane region" description="Helical" evidence="5">
    <location>
        <begin position="228"/>
        <end position="251"/>
    </location>
</feature>
<accession>A0ABS7UNQ8</accession>
<keyword evidence="2 5" id="KW-0812">Transmembrane</keyword>
<dbReference type="InterPro" id="IPR051679">
    <property type="entry name" value="DASS-Related_Transporters"/>
</dbReference>
<keyword evidence="4 5" id="KW-0472">Membrane</keyword>
<feature type="transmembrane region" description="Helical" evidence="5">
    <location>
        <begin position="457"/>
        <end position="479"/>
    </location>
</feature>
<sequence length="487" mass="54846">MITRMEHHIKKHIENHNRIKIWINQLSIKSLVIISIHVLVLLVIVLIDGLDYRAKISLFAFLSAMTLWITTKIPAGFVAITLIMFIVIMNAEDPELLYHSLSEEVVWLMVGSFIIGEAVKQSGLAERLTFSILRKFNKKSNVLLGVSSILFASVFFIPSTSGRAALSMPIINQLSQKFSTKEQSVLAILAPVIILMSTSATIIGAGSHLIGIGLLESTVDQSISYIDWLIWGVPFTLVITLFSFFIIKWMLWPKDEFREIENVQTEDKMMLRQPINGKEKKTVILMSFLIVGWMTESVHGYDIAFITMVGAILVMMPNYGIISWKQGMKSISWNLIVFVAAATALGKVLVDSGVVKWIEKEMLNVLHMFIGAPEWFIVFIILLVTVSSHLYITSHTTRAIVFIPSLLLFSETIGVNPSTVVFLSLIGMNYCVTVPVSSKALLLFYEEGETSYDASNLLKISAILMPLYILVMMLFYFSYWQWAGMHL</sequence>
<feature type="transmembrane region" description="Helical" evidence="5">
    <location>
        <begin position="301"/>
        <end position="319"/>
    </location>
</feature>
<feature type="transmembrane region" description="Helical" evidence="5">
    <location>
        <begin position="399"/>
        <end position="415"/>
    </location>
</feature>
<feature type="transmembrane region" description="Helical" evidence="5">
    <location>
        <begin position="186"/>
        <end position="208"/>
    </location>
</feature>
<evidence type="ECO:0000256" key="2">
    <source>
        <dbReference type="ARBA" id="ARBA00022692"/>
    </source>
</evidence>
<comment type="subcellular location">
    <subcellularLocation>
        <location evidence="1">Membrane</location>
        <topology evidence="1">Multi-pass membrane protein</topology>
    </subcellularLocation>
</comment>
<feature type="transmembrane region" description="Helical" evidence="5">
    <location>
        <begin position="67"/>
        <end position="89"/>
    </location>
</feature>
<evidence type="ECO:0000256" key="5">
    <source>
        <dbReference type="SAM" id="Phobius"/>
    </source>
</evidence>
<evidence type="ECO:0000256" key="3">
    <source>
        <dbReference type="ARBA" id="ARBA00022989"/>
    </source>
</evidence>
<reference evidence="6" key="1">
    <citation type="submission" date="2024-05" db="EMBL/GenBank/DDBJ databases">
        <title>Metabacillus sp. nov., isolated from the rhizosphere soil of tomato plants.</title>
        <authorList>
            <person name="Ma R."/>
        </authorList>
    </citation>
    <scope>NUCLEOTIDE SEQUENCE</scope>
    <source>
        <strain evidence="6">DBTR6</strain>
    </source>
</reference>
<dbReference type="Proteomes" id="UP001165287">
    <property type="component" value="Unassembled WGS sequence"/>
</dbReference>
<keyword evidence="7" id="KW-1185">Reference proteome</keyword>